<accession>A0A5N7BRF6</accession>
<dbReference type="OrthoDB" id="4364580at2759"/>
<feature type="region of interest" description="Disordered" evidence="1">
    <location>
        <begin position="1"/>
        <end position="22"/>
    </location>
</feature>
<evidence type="ECO:0000313" key="2">
    <source>
        <dbReference type="EMBL" id="KAE8384188.1"/>
    </source>
</evidence>
<evidence type="ECO:0000256" key="1">
    <source>
        <dbReference type="SAM" id="MobiDB-lite"/>
    </source>
</evidence>
<dbReference type="EMBL" id="ML735393">
    <property type="protein sequence ID" value="KAE8384188.1"/>
    <property type="molecule type" value="Genomic_DNA"/>
</dbReference>
<dbReference type="Proteomes" id="UP000326877">
    <property type="component" value="Unassembled WGS sequence"/>
</dbReference>
<protein>
    <submittedName>
        <fullName evidence="2">Uncharacterized protein</fullName>
    </submittedName>
</protein>
<dbReference type="AlphaFoldDB" id="A0A5N7BRF6"/>
<name>A0A5N7BRF6_PETAA</name>
<proteinExistence type="predicted"/>
<gene>
    <name evidence="2" type="ORF">BDV23DRAFT_167342</name>
</gene>
<sequence length="114" mass="12948">MQQDSVASDEPEPPPQKKQSWREEIYPMLLTWAMGSLTMEPSRKSSLRRLEYLYSQHYNSGKAIFAAGSQYVFGNSGLETLALDPGLIRTWEHIGRAVSHSPLALLRAYCHTKH</sequence>
<organism evidence="2">
    <name type="scientific">Petromyces alliaceus</name>
    <name type="common">Aspergillus alliaceus</name>
    <dbReference type="NCBI Taxonomy" id="209559"/>
    <lineage>
        <taxon>Eukaryota</taxon>
        <taxon>Fungi</taxon>
        <taxon>Dikarya</taxon>
        <taxon>Ascomycota</taxon>
        <taxon>Pezizomycotina</taxon>
        <taxon>Eurotiomycetes</taxon>
        <taxon>Eurotiomycetidae</taxon>
        <taxon>Eurotiales</taxon>
        <taxon>Aspergillaceae</taxon>
        <taxon>Aspergillus</taxon>
        <taxon>Aspergillus subgen. Circumdati</taxon>
    </lineage>
</organism>
<reference evidence="2" key="1">
    <citation type="submission" date="2019-04" db="EMBL/GenBank/DDBJ databases">
        <title>Friends and foes A comparative genomics studyof 23 Aspergillus species from section Flavi.</title>
        <authorList>
            <consortium name="DOE Joint Genome Institute"/>
            <person name="Kjaerbolling I."/>
            <person name="Vesth T."/>
            <person name="Frisvad J.C."/>
            <person name="Nybo J.L."/>
            <person name="Theobald S."/>
            <person name="Kildgaard S."/>
            <person name="Isbrandt T."/>
            <person name="Kuo A."/>
            <person name="Sato A."/>
            <person name="Lyhne E.K."/>
            <person name="Kogle M.E."/>
            <person name="Wiebenga A."/>
            <person name="Kun R.S."/>
            <person name="Lubbers R.J."/>
            <person name="Makela M.R."/>
            <person name="Barry K."/>
            <person name="Chovatia M."/>
            <person name="Clum A."/>
            <person name="Daum C."/>
            <person name="Haridas S."/>
            <person name="He G."/>
            <person name="LaButti K."/>
            <person name="Lipzen A."/>
            <person name="Mondo S."/>
            <person name="Riley R."/>
            <person name="Salamov A."/>
            <person name="Simmons B.A."/>
            <person name="Magnuson J.K."/>
            <person name="Henrissat B."/>
            <person name="Mortensen U.H."/>
            <person name="Larsen T.O."/>
            <person name="Devries R.P."/>
            <person name="Grigoriev I.V."/>
            <person name="Machida M."/>
            <person name="Baker S.E."/>
            <person name="Andersen M.R."/>
        </authorList>
    </citation>
    <scope>NUCLEOTIDE SEQUENCE [LARGE SCALE GENOMIC DNA]</scope>
    <source>
        <strain evidence="2">IBT 14317</strain>
    </source>
</reference>